<name>A0ABD2PHY4_9CUCU</name>
<protein>
    <submittedName>
        <fullName evidence="1">Uncharacterized protein</fullName>
    </submittedName>
</protein>
<organism evidence="1 2">
    <name type="scientific">Cryptolaemus montrouzieri</name>
    <dbReference type="NCBI Taxonomy" id="559131"/>
    <lineage>
        <taxon>Eukaryota</taxon>
        <taxon>Metazoa</taxon>
        <taxon>Ecdysozoa</taxon>
        <taxon>Arthropoda</taxon>
        <taxon>Hexapoda</taxon>
        <taxon>Insecta</taxon>
        <taxon>Pterygota</taxon>
        <taxon>Neoptera</taxon>
        <taxon>Endopterygota</taxon>
        <taxon>Coleoptera</taxon>
        <taxon>Polyphaga</taxon>
        <taxon>Cucujiformia</taxon>
        <taxon>Coccinelloidea</taxon>
        <taxon>Coccinellidae</taxon>
        <taxon>Scymninae</taxon>
        <taxon>Scymnini</taxon>
        <taxon>Cryptolaemus</taxon>
    </lineage>
</organism>
<comment type="caution">
    <text evidence="1">The sequence shown here is derived from an EMBL/GenBank/DDBJ whole genome shotgun (WGS) entry which is preliminary data.</text>
</comment>
<accession>A0ABD2PHY4</accession>
<gene>
    <name evidence="1" type="ORF">HHI36_023664</name>
</gene>
<evidence type="ECO:0000313" key="2">
    <source>
        <dbReference type="Proteomes" id="UP001516400"/>
    </source>
</evidence>
<reference evidence="1 2" key="1">
    <citation type="journal article" date="2021" name="BMC Biol.">
        <title>Horizontally acquired antibacterial genes associated with adaptive radiation of ladybird beetles.</title>
        <authorList>
            <person name="Li H.S."/>
            <person name="Tang X.F."/>
            <person name="Huang Y.H."/>
            <person name="Xu Z.Y."/>
            <person name="Chen M.L."/>
            <person name="Du X.Y."/>
            <person name="Qiu B.Y."/>
            <person name="Chen P.T."/>
            <person name="Zhang W."/>
            <person name="Slipinski A."/>
            <person name="Escalona H.E."/>
            <person name="Waterhouse R.M."/>
            <person name="Zwick A."/>
            <person name="Pang H."/>
        </authorList>
    </citation>
    <scope>NUCLEOTIDE SEQUENCE [LARGE SCALE GENOMIC DNA]</scope>
    <source>
        <strain evidence="1">SYSU2018</strain>
    </source>
</reference>
<proteinExistence type="predicted"/>
<keyword evidence="2" id="KW-1185">Reference proteome</keyword>
<dbReference type="Proteomes" id="UP001516400">
    <property type="component" value="Unassembled WGS sequence"/>
</dbReference>
<dbReference type="InterPro" id="IPR036691">
    <property type="entry name" value="Endo/exonu/phosph_ase_sf"/>
</dbReference>
<dbReference type="SUPFAM" id="SSF56219">
    <property type="entry name" value="DNase I-like"/>
    <property type="match status" value="1"/>
</dbReference>
<evidence type="ECO:0000313" key="1">
    <source>
        <dbReference type="EMBL" id="KAL3290320.1"/>
    </source>
</evidence>
<dbReference type="EMBL" id="JABFTP020000186">
    <property type="protein sequence ID" value="KAL3290320.1"/>
    <property type="molecule type" value="Genomic_DNA"/>
</dbReference>
<dbReference type="AlphaFoldDB" id="A0ABD2PHY4"/>
<sequence>MVELKLNETLKLKKPTRKRRQAVTRSHYMNEDSDEYGLDQEGEEEDCAWIYYNDLYSRAKPDSVTNPRPFLDRLVSTLQTVREKCDKIILCGYFNEDYLKSSKKKLILSDLFDSSQLLGVDVEPTRVFTNSKRITTKSLIDYLVTDLKPECYVRDLLKIRISDHYGQLLSFTLASTNFKPPSNCTGRISTDYSLECLRDALEMFDWHVVYDLANDIDAAFNLFFAVFSSLFEECCPKSVVQ</sequence>